<evidence type="ECO:0000313" key="3">
    <source>
        <dbReference type="Proteomes" id="UP001642484"/>
    </source>
</evidence>
<proteinExistence type="predicted"/>
<evidence type="ECO:0000256" key="1">
    <source>
        <dbReference type="SAM" id="MobiDB-lite"/>
    </source>
</evidence>
<protein>
    <submittedName>
        <fullName evidence="2">Uncharacterized protein</fullName>
    </submittedName>
</protein>
<reference evidence="2 3" key="1">
    <citation type="submission" date="2024-02" db="EMBL/GenBank/DDBJ databases">
        <authorList>
            <person name="Chen Y."/>
            <person name="Shah S."/>
            <person name="Dougan E. K."/>
            <person name="Thang M."/>
            <person name="Chan C."/>
        </authorList>
    </citation>
    <scope>NUCLEOTIDE SEQUENCE [LARGE SCALE GENOMIC DNA]</scope>
</reference>
<organism evidence="2 3">
    <name type="scientific">Durusdinium trenchii</name>
    <dbReference type="NCBI Taxonomy" id="1381693"/>
    <lineage>
        <taxon>Eukaryota</taxon>
        <taxon>Sar</taxon>
        <taxon>Alveolata</taxon>
        <taxon>Dinophyceae</taxon>
        <taxon>Suessiales</taxon>
        <taxon>Symbiodiniaceae</taxon>
        <taxon>Durusdinium</taxon>
    </lineage>
</organism>
<gene>
    <name evidence="2" type="ORF">CCMP2556_LOCUS23576</name>
</gene>
<feature type="region of interest" description="Disordered" evidence="1">
    <location>
        <begin position="1"/>
        <end position="26"/>
    </location>
</feature>
<keyword evidence="3" id="KW-1185">Reference proteome</keyword>
<dbReference type="Proteomes" id="UP001642484">
    <property type="component" value="Unassembled WGS sequence"/>
</dbReference>
<name>A0ABP0M2P4_9DINO</name>
<comment type="caution">
    <text evidence="2">The sequence shown here is derived from an EMBL/GenBank/DDBJ whole genome shotgun (WGS) entry which is preliminary data.</text>
</comment>
<dbReference type="EMBL" id="CAXAMN010015091">
    <property type="protein sequence ID" value="CAK9044962.1"/>
    <property type="molecule type" value="Genomic_DNA"/>
</dbReference>
<sequence length="233" mass="25527">MPKRKSGSGDAKAKAKALKATTETDAEKAEKFAYEDRVQSNGGPDAYLTSNYKDKAFLLHGQEDTRSDPPLAVRMEDWKNAAGMARAFQIGKMEADALFELTSAVPDTIVSELSQLVTTRGMVRFLNHDVIGKGTFSTGFSSGIGTADWLLDADLQHCVDNQIPANADLRNISAFRRGTPCASALMESLLKGIPLGEGDRVLWFDVIPNRQEALDAERREEREKYSGLCRPVA</sequence>
<evidence type="ECO:0000313" key="2">
    <source>
        <dbReference type="EMBL" id="CAK9044962.1"/>
    </source>
</evidence>
<accession>A0ABP0M2P4</accession>